<gene>
    <name evidence="2" type="ORF">PVAP13_1KG092000</name>
</gene>
<dbReference type="InterPro" id="IPR055302">
    <property type="entry name" value="F-box_dom-containing"/>
</dbReference>
<dbReference type="InterPro" id="IPR055411">
    <property type="entry name" value="LRR_FXL15/At3g58940/PEG3-like"/>
</dbReference>
<accession>A0A8T0X460</accession>
<dbReference type="PROSITE" id="PS50181">
    <property type="entry name" value="FBOX"/>
    <property type="match status" value="1"/>
</dbReference>
<dbReference type="InterPro" id="IPR036047">
    <property type="entry name" value="F-box-like_dom_sf"/>
</dbReference>
<name>A0A8T0X460_PANVG</name>
<dbReference type="Pfam" id="PF24758">
    <property type="entry name" value="LRR_At5g56370"/>
    <property type="match status" value="1"/>
</dbReference>
<dbReference type="CDD" id="cd22160">
    <property type="entry name" value="F-box_AtFBL13-like"/>
    <property type="match status" value="1"/>
</dbReference>
<evidence type="ECO:0000259" key="1">
    <source>
        <dbReference type="PROSITE" id="PS50181"/>
    </source>
</evidence>
<comment type="caution">
    <text evidence="2">The sequence shown here is derived from an EMBL/GenBank/DDBJ whole genome shotgun (WGS) entry which is preliminary data.</text>
</comment>
<keyword evidence="3" id="KW-1185">Reference proteome</keyword>
<dbReference type="InterPro" id="IPR001810">
    <property type="entry name" value="F-box_dom"/>
</dbReference>
<dbReference type="Proteomes" id="UP000823388">
    <property type="component" value="Chromosome 1K"/>
</dbReference>
<proteinExistence type="predicted"/>
<dbReference type="EMBL" id="CM029037">
    <property type="protein sequence ID" value="KAG2656551.1"/>
    <property type="molecule type" value="Genomic_DNA"/>
</dbReference>
<dbReference type="Pfam" id="PF00646">
    <property type="entry name" value="F-box"/>
    <property type="match status" value="1"/>
</dbReference>
<dbReference type="PANTHER" id="PTHR32141">
    <property type="match status" value="1"/>
</dbReference>
<protein>
    <recommendedName>
        <fullName evidence="1">F-box domain-containing protein</fullName>
    </recommendedName>
</protein>
<dbReference type="AlphaFoldDB" id="A0A8T0X460"/>
<evidence type="ECO:0000313" key="2">
    <source>
        <dbReference type="EMBL" id="KAG2656551.1"/>
    </source>
</evidence>
<organism evidence="2 3">
    <name type="scientific">Panicum virgatum</name>
    <name type="common">Blackwell switchgrass</name>
    <dbReference type="NCBI Taxonomy" id="38727"/>
    <lineage>
        <taxon>Eukaryota</taxon>
        <taxon>Viridiplantae</taxon>
        <taxon>Streptophyta</taxon>
        <taxon>Embryophyta</taxon>
        <taxon>Tracheophyta</taxon>
        <taxon>Spermatophyta</taxon>
        <taxon>Magnoliopsida</taxon>
        <taxon>Liliopsida</taxon>
        <taxon>Poales</taxon>
        <taxon>Poaceae</taxon>
        <taxon>PACMAD clade</taxon>
        <taxon>Panicoideae</taxon>
        <taxon>Panicodae</taxon>
        <taxon>Paniceae</taxon>
        <taxon>Panicinae</taxon>
        <taxon>Panicum</taxon>
        <taxon>Panicum sect. Hiantes</taxon>
    </lineage>
</organism>
<dbReference type="SUPFAM" id="SSF81383">
    <property type="entry name" value="F-box domain"/>
    <property type="match status" value="1"/>
</dbReference>
<dbReference type="SUPFAM" id="SSF52047">
    <property type="entry name" value="RNI-like"/>
    <property type="match status" value="1"/>
</dbReference>
<evidence type="ECO:0000313" key="3">
    <source>
        <dbReference type="Proteomes" id="UP000823388"/>
    </source>
</evidence>
<feature type="domain" description="F-box" evidence="1">
    <location>
        <begin position="25"/>
        <end position="77"/>
    </location>
</feature>
<dbReference type="InterPro" id="IPR053781">
    <property type="entry name" value="F-box_AtFBL13-like"/>
</dbReference>
<reference evidence="2" key="1">
    <citation type="submission" date="2020-05" db="EMBL/GenBank/DDBJ databases">
        <title>WGS assembly of Panicum virgatum.</title>
        <authorList>
            <person name="Lovell J.T."/>
            <person name="Jenkins J."/>
            <person name="Shu S."/>
            <person name="Juenger T.E."/>
            <person name="Schmutz J."/>
        </authorList>
    </citation>
    <scope>NUCLEOTIDE SEQUENCE</scope>
    <source>
        <strain evidence="2">AP13</strain>
    </source>
</reference>
<dbReference type="PANTHER" id="PTHR32141:SF105">
    <property type="entry name" value="OS02G0178200 PROTEIN"/>
    <property type="match status" value="1"/>
</dbReference>
<sequence length="366" mass="39953">MPPVSTAATLAAAAAAATTEDGEGIDRISGLPDDLLHRIVARLPAKDGARTAALSTRWRGLWRSAPLVLVDTHFLPRGGAEGRPPRPGAVSRAVRRAVSAALRAHPGPFPFVSLSCGFMEAVDRDRAVLARWFQLLATKGVEELVFVNRPSPLEGLRLPAALFSCTSLRRLYLGAWRFVDTATLPRGASFPRLHELVLGAIALEDRDLDFLLAASPVLEILAIVGSVLKWNARLASHSLRCAQFCLALLEEVAVVDAPSLERFFIFRCLNNQRRHGARVKIGHAPRLSMLGYLEPGVRVLEIGNTVIKSGTMPSPKTTVPSVQMLALHLHFRMRNEVKMLPAFLRCFPMSKYCVSSLRKLVSPLAS</sequence>
<dbReference type="Gene3D" id="1.20.1280.50">
    <property type="match status" value="1"/>
</dbReference>